<accession>F4RWX9</accession>
<gene>
    <name evidence="3" type="ORF">MELLADRAFT_109577</name>
</gene>
<proteinExistence type="predicted"/>
<dbReference type="RefSeq" id="XP_007413605.1">
    <property type="nucleotide sequence ID" value="XM_007413543.1"/>
</dbReference>
<protein>
    <submittedName>
        <fullName evidence="3">Uncharacterized protein</fullName>
    </submittedName>
</protein>
<name>F4RWX9_MELLP</name>
<feature type="region of interest" description="Disordered" evidence="1">
    <location>
        <begin position="549"/>
        <end position="582"/>
    </location>
</feature>
<dbReference type="Proteomes" id="UP000001072">
    <property type="component" value="Unassembled WGS sequence"/>
</dbReference>
<feature type="region of interest" description="Disordered" evidence="1">
    <location>
        <begin position="20"/>
        <end position="57"/>
    </location>
</feature>
<evidence type="ECO:0000313" key="3">
    <source>
        <dbReference type="EMBL" id="EGG03145.1"/>
    </source>
</evidence>
<feature type="transmembrane region" description="Helical" evidence="2">
    <location>
        <begin position="167"/>
        <end position="191"/>
    </location>
</feature>
<feature type="compositionally biased region" description="Low complexity" evidence="1">
    <location>
        <begin position="567"/>
        <end position="577"/>
    </location>
</feature>
<dbReference type="VEuPathDB" id="FungiDB:MELLADRAFT_109577"/>
<keyword evidence="4" id="KW-1185">Reference proteome</keyword>
<dbReference type="KEGG" id="mlr:MELLADRAFT_109577"/>
<dbReference type="AlphaFoldDB" id="F4RWX9"/>
<keyword evidence="2" id="KW-0472">Membrane</keyword>
<sequence>MAFSASDDYNQTFEINPHHFHRSISRTPSPVTTPRILLHSPPTSPQSERSESAEWAETSGFDHDLTLEDISLYNSPRKKPSSGFLSPEKPYKVLNEAITLPLRVRRETGPLLNFDDERNKGLSTGPFGHQLIRISSKLGLQGKDVGIVMNELHRHRNSKRRSMLKKYSILVGLITLAICGGQVWMLVKVVISLLGLKLDHNQDNIYLKTQILWSQLGVYSFGILTGFGVLVWARMARRASAFSDFLLIFSAVSSVANIAMALNSLILVLILKQETSVRCNWGFDFTWSDTDPECKSTDSVITTEFQPWVLASSVRVLITIIVSILWLVVLGKFKKVLSTTAIVEPTLSSKEVQQILNEHQTVIVALNAGDDAEALGSNLKVTEFLGSDQLPHMPQREEEKAYNQIQDVMGGTHGIKNMRAWNDHRHNTWGNAVNSDGSIVEHAEIYIPWPTNPEDENEIPDYEELSIRHDSPARRSIFHHPTTNLSPSFSMRVTYDYANPEENPTSTLTAKEEQTKFKSFVKSLHWRRKVKGDDLSGSCFQMTPSVMIRNESNENEEHQIGTPRTASSISSGSYSSSPDLDVENDLSLKPSKTIGQDDQAVFIRMNDGRLVRKLSTIASAGSQEIHSSSDQFNLSDRDQSRSSVMTVSDFTVGSGFSI</sequence>
<feature type="transmembrane region" description="Helical" evidence="2">
    <location>
        <begin position="211"/>
        <end position="233"/>
    </location>
</feature>
<reference evidence="4" key="1">
    <citation type="journal article" date="2011" name="Proc. Natl. Acad. Sci. U.S.A.">
        <title>Obligate biotrophy features unraveled by the genomic analysis of rust fungi.</title>
        <authorList>
            <person name="Duplessis S."/>
            <person name="Cuomo C.A."/>
            <person name="Lin Y.-C."/>
            <person name="Aerts A."/>
            <person name="Tisserant E."/>
            <person name="Veneault-Fourrey C."/>
            <person name="Joly D.L."/>
            <person name="Hacquard S."/>
            <person name="Amselem J."/>
            <person name="Cantarel B.L."/>
            <person name="Chiu R."/>
            <person name="Coutinho P.M."/>
            <person name="Feau N."/>
            <person name="Field M."/>
            <person name="Frey P."/>
            <person name="Gelhaye E."/>
            <person name="Goldberg J."/>
            <person name="Grabherr M.G."/>
            <person name="Kodira C.D."/>
            <person name="Kohler A."/>
            <person name="Kuees U."/>
            <person name="Lindquist E.A."/>
            <person name="Lucas S.M."/>
            <person name="Mago R."/>
            <person name="Mauceli E."/>
            <person name="Morin E."/>
            <person name="Murat C."/>
            <person name="Pangilinan J.L."/>
            <person name="Park R."/>
            <person name="Pearson M."/>
            <person name="Quesneville H."/>
            <person name="Rouhier N."/>
            <person name="Sakthikumar S."/>
            <person name="Salamov A.A."/>
            <person name="Schmutz J."/>
            <person name="Selles B."/>
            <person name="Shapiro H."/>
            <person name="Tanguay P."/>
            <person name="Tuskan G.A."/>
            <person name="Henrissat B."/>
            <person name="Van de Peer Y."/>
            <person name="Rouze P."/>
            <person name="Ellis J.G."/>
            <person name="Dodds P.N."/>
            <person name="Schein J.E."/>
            <person name="Zhong S."/>
            <person name="Hamelin R.C."/>
            <person name="Grigoriev I.V."/>
            <person name="Szabo L.J."/>
            <person name="Martin F."/>
        </authorList>
    </citation>
    <scope>NUCLEOTIDE SEQUENCE [LARGE SCALE GENOMIC DNA]</scope>
    <source>
        <strain evidence="4">98AG31 / pathotype 3-4-7</strain>
    </source>
</reference>
<evidence type="ECO:0000256" key="2">
    <source>
        <dbReference type="SAM" id="Phobius"/>
    </source>
</evidence>
<dbReference type="InParanoid" id="F4RWX9"/>
<keyword evidence="2" id="KW-1133">Transmembrane helix</keyword>
<keyword evidence="2" id="KW-0812">Transmembrane</keyword>
<feature type="transmembrane region" description="Helical" evidence="2">
    <location>
        <begin position="308"/>
        <end position="329"/>
    </location>
</feature>
<organism evidence="4">
    <name type="scientific">Melampsora larici-populina (strain 98AG31 / pathotype 3-4-7)</name>
    <name type="common">Poplar leaf rust fungus</name>
    <dbReference type="NCBI Taxonomy" id="747676"/>
    <lineage>
        <taxon>Eukaryota</taxon>
        <taxon>Fungi</taxon>
        <taxon>Dikarya</taxon>
        <taxon>Basidiomycota</taxon>
        <taxon>Pucciniomycotina</taxon>
        <taxon>Pucciniomycetes</taxon>
        <taxon>Pucciniales</taxon>
        <taxon>Melampsoraceae</taxon>
        <taxon>Melampsora</taxon>
    </lineage>
</organism>
<dbReference type="GeneID" id="18923800"/>
<feature type="transmembrane region" description="Helical" evidence="2">
    <location>
        <begin position="245"/>
        <end position="271"/>
    </location>
</feature>
<dbReference type="EMBL" id="GL883126">
    <property type="protein sequence ID" value="EGG03145.1"/>
    <property type="molecule type" value="Genomic_DNA"/>
</dbReference>
<evidence type="ECO:0000256" key="1">
    <source>
        <dbReference type="SAM" id="MobiDB-lite"/>
    </source>
</evidence>
<dbReference type="HOGENOM" id="CLU_416823_0_0_1"/>
<evidence type="ECO:0000313" key="4">
    <source>
        <dbReference type="Proteomes" id="UP000001072"/>
    </source>
</evidence>
<dbReference type="OrthoDB" id="2527325at2759"/>
<dbReference type="eggNOG" id="ENOG502SCIU">
    <property type="taxonomic scope" value="Eukaryota"/>
</dbReference>